<dbReference type="EMBL" id="CP121646">
    <property type="protein sequence ID" value="WFU60913.1"/>
    <property type="molecule type" value="Genomic_DNA"/>
</dbReference>
<evidence type="ECO:0000313" key="3">
    <source>
        <dbReference type="Proteomes" id="UP001221546"/>
    </source>
</evidence>
<evidence type="ECO:0000313" key="2">
    <source>
        <dbReference type="EMBL" id="WFU60913.1"/>
    </source>
</evidence>
<dbReference type="RefSeq" id="WP_310884770.1">
    <property type="nucleotide sequence ID" value="NZ_CP121646.1"/>
</dbReference>
<protein>
    <submittedName>
        <fullName evidence="2">Uncharacterized protein</fullName>
    </submittedName>
</protein>
<feature type="region of interest" description="Disordered" evidence="1">
    <location>
        <begin position="20"/>
        <end position="42"/>
    </location>
</feature>
<name>A0ABY8JAF1_9BRAD</name>
<keyword evidence="3" id="KW-1185">Reference proteome</keyword>
<accession>A0ABY8JAF1</accession>
<feature type="compositionally biased region" description="Basic and acidic residues" evidence="1">
    <location>
        <begin position="32"/>
        <end position="42"/>
    </location>
</feature>
<organism evidence="2 3">
    <name type="scientific">Bradyrhizobium brasilense</name>
    <dbReference type="NCBI Taxonomy" id="1419277"/>
    <lineage>
        <taxon>Bacteria</taxon>
        <taxon>Pseudomonadati</taxon>
        <taxon>Pseudomonadota</taxon>
        <taxon>Alphaproteobacteria</taxon>
        <taxon>Hyphomicrobiales</taxon>
        <taxon>Nitrobacteraceae</taxon>
        <taxon>Bradyrhizobium</taxon>
    </lineage>
</organism>
<gene>
    <name evidence="2" type="ORF">QA636_25590</name>
</gene>
<proteinExistence type="predicted"/>
<reference evidence="2 3" key="1">
    <citation type="submission" date="2023-04" db="EMBL/GenBank/DDBJ databases">
        <title>Australian commercial rhizobial inoculants.</title>
        <authorList>
            <person name="Kohlmeier M.G."/>
            <person name="O'Hara G.W."/>
            <person name="Colombi E."/>
            <person name="Ramsay J.P."/>
            <person name="Terpolilli J."/>
        </authorList>
    </citation>
    <scope>NUCLEOTIDE SEQUENCE [LARGE SCALE GENOMIC DNA]</scope>
    <source>
        <strain evidence="2 3">CB627</strain>
    </source>
</reference>
<dbReference type="Proteomes" id="UP001221546">
    <property type="component" value="Chromosome"/>
</dbReference>
<evidence type="ECO:0000256" key="1">
    <source>
        <dbReference type="SAM" id="MobiDB-lite"/>
    </source>
</evidence>
<sequence length="42" mass="4579">MAVIAAIAAELADPDRLCDRDGGVRFPQPPYAKKERLPWPGS</sequence>